<proteinExistence type="predicted"/>
<gene>
    <name evidence="10" type="ORF">FFLO_02412</name>
</gene>
<dbReference type="Pfam" id="PF07766">
    <property type="entry name" value="LETM1_RBD"/>
    <property type="match status" value="1"/>
</dbReference>
<comment type="subcellular location">
    <subcellularLocation>
        <location evidence="1">Mitochondrion inner membrane</location>
        <topology evidence="1">Single-pass membrane protein</topology>
    </subcellularLocation>
</comment>
<feature type="compositionally biased region" description="Polar residues" evidence="8">
    <location>
        <begin position="124"/>
        <end position="137"/>
    </location>
</feature>
<reference evidence="10" key="1">
    <citation type="submission" date="2020-04" db="EMBL/GenBank/DDBJ databases">
        <title>Analysis of mating type loci in Filobasidium floriforme.</title>
        <authorList>
            <person name="Nowrousian M."/>
        </authorList>
    </citation>
    <scope>NUCLEOTIDE SEQUENCE</scope>
    <source>
        <strain evidence="10">CBS 6242</strain>
    </source>
</reference>
<protein>
    <recommendedName>
        <fullName evidence="9">Letm1 RBD domain-containing protein</fullName>
    </recommendedName>
</protein>
<evidence type="ECO:0000256" key="1">
    <source>
        <dbReference type="ARBA" id="ARBA00004434"/>
    </source>
</evidence>
<keyword evidence="2" id="KW-0812">Transmembrane</keyword>
<evidence type="ECO:0000256" key="6">
    <source>
        <dbReference type="ARBA" id="ARBA00023136"/>
    </source>
</evidence>
<dbReference type="InterPro" id="IPR033122">
    <property type="entry name" value="LETM1-like_RBD"/>
</dbReference>
<keyword evidence="11" id="KW-1185">Reference proteome</keyword>
<dbReference type="GO" id="GO:0043022">
    <property type="term" value="F:ribosome binding"/>
    <property type="evidence" value="ECO:0007669"/>
    <property type="project" value="InterPro"/>
</dbReference>
<name>A0A8K0NRT9_9TREE</name>
<evidence type="ECO:0000259" key="9">
    <source>
        <dbReference type="PROSITE" id="PS51758"/>
    </source>
</evidence>
<evidence type="ECO:0000256" key="8">
    <source>
        <dbReference type="SAM" id="MobiDB-lite"/>
    </source>
</evidence>
<dbReference type="GO" id="GO:0030003">
    <property type="term" value="P:intracellular monoatomic cation homeostasis"/>
    <property type="evidence" value="ECO:0007669"/>
    <property type="project" value="TreeGrafter"/>
</dbReference>
<organism evidence="10 11">
    <name type="scientific">Filobasidium floriforme</name>
    <dbReference type="NCBI Taxonomy" id="5210"/>
    <lineage>
        <taxon>Eukaryota</taxon>
        <taxon>Fungi</taxon>
        <taxon>Dikarya</taxon>
        <taxon>Basidiomycota</taxon>
        <taxon>Agaricomycotina</taxon>
        <taxon>Tremellomycetes</taxon>
        <taxon>Filobasidiales</taxon>
        <taxon>Filobasidiaceae</taxon>
        <taxon>Filobasidium</taxon>
    </lineage>
</organism>
<evidence type="ECO:0000256" key="3">
    <source>
        <dbReference type="ARBA" id="ARBA00022792"/>
    </source>
</evidence>
<evidence type="ECO:0000256" key="7">
    <source>
        <dbReference type="PROSITE-ProRule" id="PRU01094"/>
    </source>
</evidence>
<dbReference type="EMBL" id="JABELV010000038">
    <property type="protein sequence ID" value="KAG7562130.1"/>
    <property type="molecule type" value="Genomic_DNA"/>
</dbReference>
<evidence type="ECO:0000256" key="4">
    <source>
        <dbReference type="ARBA" id="ARBA00022989"/>
    </source>
</evidence>
<dbReference type="PANTHER" id="PTHR14009:SF1">
    <property type="entry name" value="MITOCHONDRIAL PROTON_CALCIUM EXCHANGER PROTEIN"/>
    <property type="match status" value="1"/>
</dbReference>
<feature type="domain" description="Letm1 RBD" evidence="9">
    <location>
        <begin position="284"/>
        <end position="481"/>
    </location>
</feature>
<dbReference type="InterPro" id="IPR044202">
    <property type="entry name" value="LETM1/MDM38-like"/>
</dbReference>
<keyword evidence="5 7" id="KW-0496">Mitochondrion</keyword>
<feature type="compositionally biased region" description="Basic and acidic residues" evidence="8">
    <location>
        <begin position="112"/>
        <end position="123"/>
    </location>
</feature>
<evidence type="ECO:0000256" key="5">
    <source>
        <dbReference type="ARBA" id="ARBA00023128"/>
    </source>
</evidence>
<keyword evidence="6" id="KW-0472">Membrane</keyword>
<dbReference type="OrthoDB" id="73691at2759"/>
<comment type="caution">
    <text evidence="10">The sequence shown here is derived from an EMBL/GenBank/DDBJ whole genome shotgun (WGS) entry which is preliminary data.</text>
</comment>
<feature type="region of interest" description="Disordered" evidence="8">
    <location>
        <begin position="77"/>
        <end position="151"/>
    </location>
</feature>
<accession>A0A8K0NRT9</accession>
<feature type="compositionally biased region" description="Basic and acidic residues" evidence="8">
    <location>
        <begin position="85"/>
        <end position="97"/>
    </location>
</feature>
<keyword evidence="4" id="KW-1133">Transmembrane helix</keyword>
<dbReference type="AlphaFoldDB" id="A0A8K0NRT9"/>
<evidence type="ECO:0000313" key="10">
    <source>
        <dbReference type="EMBL" id="KAG7562130.1"/>
    </source>
</evidence>
<sequence length="481" mass="54427">MTTTRSAGLMMLSRSTGTIRSGQFALIPSNSPTYSCKRIIRHTKPISSTSRDNVSLSIGTRRTRRIAPQGCLTWRGLATGQPGLRRKEDEPVHETSETKPVINVTNSTEADQQSKDAGAEVESKSTASTETTISTDSEAPPPDPNILVRPTIPSSQVPFLAPSPLNQSVPPYPPIAKSVIREAIADFLSAEASGHVLPVPQEVYDKKSWFGWRVFYWRTKQLFKFYWAGCKCLKANYSHMRTLQKGVRREGWELTRREKRFVSRTKADLWKIFPFVFFLMTLEEVLPLMVLYTPWLLPSTTILPSQFLRIKSAEEIKRREALLEVGKELRKTRTEEDVGSPTTRLRGGLPVLAGLSPELVKGLCKALDLGTVAPMFWLQRRLTKRISDIVIDDNDLRRSLPGEELAIEEKRLILGERGLLVLRTPLEDLDQKLEQWLDSTSNLTEDEHKEKTLDSMLSTALELQEKVVEVETDETRKVEEK</sequence>
<dbReference type="Proteomes" id="UP000812966">
    <property type="component" value="Unassembled WGS sequence"/>
</dbReference>
<evidence type="ECO:0000313" key="11">
    <source>
        <dbReference type="Proteomes" id="UP000812966"/>
    </source>
</evidence>
<dbReference type="PROSITE" id="PS51758">
    <property type="entry name" value="LETM1_RBD"/>
    <property type="match status" value="1"/>
</dbReference>
<keyword evidence="3" id="KW-0999">Mitochondrion inner membrane</keyword>
<dbReference type="GO" id="GO:0005743">
    <property type="term" value="C:mitochondrial inner membrane"/>
    <property type="evidence" value="ECO:0007669"/>
    <property type="project" value="UniProtKB-SubCell"/>
</dbReference>
<dbReference type="PANTHER" id="PTHR14009">
    <property type="entry name" value="LEUCINE ZIPPER-EF-HAND CONTAINING TRANSMEMBRANE PROTEIN"/>
    <property type="match status" value="1"/>
</dbReference>
<evidence type="ECO:0000256" key="2">
    <source>
        <dbReference type="ARBA" id="ARBA00022692"/>
    </source>
</evidence>